<protein>
    <submittedName>
        <fullName evidence="1">Uncharacterized protein</fullName>
    </submittedName>
</protein>
<sequence length="45" mass="5200">MLVSKSKHIFYKCLGIWISRNVRCNLFLFSISDSVEPKLGIQSLQ</sequence>
<accession>A0A2P2PBA8</accession>
<evidence type="ECO:0000313" key="1">
    <source>
        <dbReference type="EMBL" id="MBX52042.1"/>
    </source>
</evidence>
<proteinExistence type="predicted"/>
<dbReference type="EMBL" id="GGEC01071558">
    <property type="protein sequence ID" value="MBX52042.1"/>
    <property type="molecule type" value="Transcribed_RNA"/>
</dbReference>
<reference evidence="1" key="1">
    <citation type="submission" date="2018-02" db="EMBL/GenBank/DDBJ databases">
        <title>Rhizophora mucronata_Transcriptome.</title>
        <authorList>
            <person name="Meera S.P."/>
            <person name="Sreeshan A."/>
            <person name="Augustine A."/>
        </authorList>
    </citation>
    <scope>NUCLEOTIDE SEQUENCE</scope>
    <source>
        <tissue evidence="1">Leaf</tissue>
    </source>
</reference>
<name>A0A2P2PBA8_RHIMU</name>
<dbReference type="AlphaFoldDB" id="A0A2P2PBA8"/>
<organism evidence="1">
    <name type="scientific">Rhizophora mucronata</name>
    <name type="common">Asiatic mangrove</name>
    <dbReference type="NCBI Taxonomy" id="61149"/>
    <lineage>
        <taxon>Eukaryota</taxon>
        <taxon>Viridiplantae</taxon>
        <taxon>Streptophyta</taxon>
        <taxon>Embryophyta</taxon>
        <taxon>Tracheophyta</taxon>
        <taxon>Spermatophyta</taxon>
        <taxon>Magnoliopsida</taxon>
        <taxon>eudicotyledons</taxon>
        <taxon>Gunneridae</taxon>
        <taxon>Pentapetalae</taxon>
        <taxon>rosids</taxon>
        <taxon>fabids</taxon>
        <taxon>Malpighiales</taxon>
        <taxon>Rhizophoraceae</taxon>
        <taxon>Rhizophora</taxon>
    </lineage>
</organism>